<dbReference type="AlphaFoldDB" id="A0A512ASN0"/>
<evidence type="ECO:0000256" key="4">
    <source>
        <dbReference type="SAM" id="Phobius"/>
    </source>
</evidence>
<accession>A0A512ASN0</accession>
<dbReference type="SMART" id="SM00563">
    <property type="entry name" value="PlsC"/>
    <property type="match status" value="1"/>
</dbReference>
<comment type="pathway">
    <text evidence="1">Lipid metabolism.</text>
</comment>
<keyword evidence="4" id="KW-1133">Transmembrane helix</keyword>
<dbReference type="CDD" id="cd07989">
    <property type="entry name" value="LPLAT_AGPAT-like"/>
    <property type="match status" value="1"/>
</dbReference>
<feature type="domain" description="Phospholipid/glycerol acyltransferase" evidence="5">
    <location>
        <begin position="77"/>
        <end position="192"/>
    </location>
</feature>
<dbReference type="EMBL" id="BJYS01000001">
    <property type="protein sequence ID" value="GEO02715.1"/>
    <property type="molecule type" value="Genomic_DNA"/>
</dbReference>
<evidence type="ECO:0000256" key="1">
    <source>
        <dbReference type="ARBA" id="ARBA00005189"/>
    </source>
</evidence>
<keyword evidence="4" id="KW-0472">Membrane</keyword>
<dbReference type="RefSeq" id="WP_146894737.1">
    <property type="nucleotide sequence ID" value="NZ_BJYS01000001.1"/>
</dbReference>
<feature type="transmembrane region" description="Helical" evidence="4">
    <location>
        <begin position="12"/>
        <end position="34"/>
    </location>
</feature>
<sequence length="266" mass="30450">MRFVVAIFRKIYAAWCVVSFLLPFFLFYPLFLLFTSRPAWYQYAHTLNRLWSGLQLRLYGLPVTIKGREHLNSNTTYVFTPNHSSYIDIPLLLQTIPGFLNFVGKEGLAKVPLWGPIYKKLYITVDRRNPVSSARSYIRSKRTVTEGRSIVIFPEGTIAETAGVEMLPFKDGPFKLAIETQTPLVPVTMPFNHIFLPDVDGKFIVRWHPLKMIIHEPISTVGLTLADLPALKNKTFTLIQNELTKHVHEHRYTNHPEPSTLSPSGI</sequence>
<dbReference type="PANTHER" id="PTHR10434:SF11">
    <property type="entry name" value="1-ACYL-SN-GLYCEROL-3-PHOSPHATE ACYLTRANSFERASE"/>
    <property type="match status" value="1"/>
</dbReference>
<dbReference type="GO" id="GO:0006654">
    <property type="term" value="P:phosphatidic acid biosynthetic process"/>
    <property type="evidence" value="ECO:0007669"/>
    <property type="project" value="TreeGrafter"/>
</dbReference>
<evidence type="ECO:0000313" key="7">
    <source>
        <dbReference type="Proteomes" id="UP000321532"/>
    </source>
</evidence>
<dbReference type="Proteomes" id="UP000321532">
    <property type="component" value="Unassembled WGS sequence"/>
</dbReference>
<dbReference type="GO" id="GO:0003841">
    <property type="term" value="F:1-acylglycerol-3-phosphate O-acyltransferase activity"/>
    <property type="evidence" value="ECO:0007669"/>
    <property type="project" value="TreeGrafter"/>
</dbReference>
<evidence type="ECO:0000313" key="6">
    <source>
        <dbReference type="EMBL" id="GEO02715.1"/>
    </source>
</evidence>
<gene>
    <name evidence="6" type="primary">plsC</name>
    <name evidence="6" type="ORF">AAE02nite_03790</name>
</gene>
<keyword evidence="3 6" id="KW-0012">Acyltransferase</keyword>
<proteinExistence type="predicted"/>
<evidence type="ECO:0000259" key="5">
    <source>
        <dbReference type="SMART" id="SM00563"/>
    </source>
</evidence>
<reference evidence="6 7" key="1">
    <citation type="submission" date="2019-07" db="EMBL/GenBank/DDBJ databases">
        <title>Whole genome shotgun sequence of Adhaeribacter aerolatus NBRC 106133.</title>
        <authorList>
            <person name="Hosoyama A."/>
            <person name="Uohara A."/>
            <person name="Ohji S."/>
            <person name="Ichikawa N."/>
        </authorList>
    </citation>
    <scope>NUCLEOTIDE SEQUENCE [LARGE SCALE GENOMIC DNA]</scope>
    <source>
        <strain evidence="6 7">NBRC 106133</strain>
    </source>
</reference>
<dbReference type="Pfam" id="PF01553">
    <property type="entry name" value="Acyltransferase"/>
    <property type="match status" value="1"/>
</dbReference>
<keyword evidence="4" id="KW-0812">Transmembrane</keyword>
<protein>
    <submittedName>
        <fullName evidence="6">1-acyl-sn-glycerol-3-phosphate acyltransferase</fullName>
    </submittedName>
</protein>
<keyword evidence="7" id="KW-1185">Reference proteome</keyword>
<organism evidence="6 7">
    <name type="scientific">Adhaeribacter aerolatus</name>
    <dbReference type="NCBI Taxonomy" id="670289"/>
    <lineage>
        <taxon>Bacteria</taxon>
        <taxon>Pseudomonadati</taxon>
        <taxon>Bacteroidota</taxon>
        <taxon>Cytophagia</taxon>
        <taxon>Cytophagales</taxon>
        <taxon>Hymenobacteraceae</taxon>
        <taxon>Adhaeribacter</taxon>
    </lineage>
</organism>
<evidence type="ECO:0000256" key="3">
    <source>
        <dbReference type="ARBA" id="ARBA00023315"/>
    </source>
</evidence>
<dbReference type="SUPFAM" id="SSF69593">
    <property type="entry name" value="Glycerol-3-phosphate (1)-acyltransferase"/>
    <property type="match status" value="1"/>
</dbReference>
<evidence type="ECO:0000256" key="2">
    <source>
        <dbReference type="ARBA" id="ARBA00022679"/>
    </source>
</evidence>
<dbReference type="InterPro" id="IPR002123">
    <property type="entry name" value="Plipid/glycerol_acylTrfase"/>
</dbReference>
<dbReference type="OrthoDB" id="9803035at2"/>
<keyword evidence="2 6" id="KW-0808">Transferase</keyword>
<name>A0A512ASN0_9BACT</name>
<comment type="caution">
    <text evidence="6">The sequence shown here is derived from an EMBL/GenBank/DDBJ whole genome shotgun (WGS) entry which is preliminary data.</text>
</comment>
<dbReference type="PANTHER" id="PTHR10434">
    <property type="entry name" value="1-ACYL-SN-GLYCEROL-3-PHOSPHATE ACYLTRANSFERASE"/>
    <property type="match status" value="1"/>
</dbReference>